<evidence type="ECO:0000313" key="6">
    <source>
        <dbReference type="Proteomes" id="UP000005207"/>
    </source>
</evidence>
<dbReference type="PROSITE" id="PS50835">
    <property type="entry name" value="IG_LIKE"/>
    <property type="match status" value="1"/>
</dbReference>
<feature type="signal peptide" evidence="3">
    <location>
        <begin position="1"/>
        <end position="29"/>
    </location>
</feature>
<dbReference type="GO" id="GO:0005886">
    <property type="term" value="C:plasma membrane"/>
    <property type="evidence" value="ECO:0007669"/>
    <property type="project" value="TreeGrafter"/>
</dbReference>
<dbReference type="Pfam" id="PF07686">
    <property type="entry name" value="V-set"/>
    <property type="match status" value="1"/>
</dbReference>
<evidence type="ECO:0000256" key="1">
    <source>
        <dbReference type="ARBA" id="ARBA00022729"/>
    </source>
</evidence>
<dbReference type="CDD" id="cd00099">
    <property type="entry name" value="IgV"/>
    <property type="match status" value="1"/>
</dbReference>
<feature type="chain" id="PRO_5025678517" description="Ig-like domain-containing protein" evidence="3">
    <location>
        <begin position="30"/>
        <end position="149"/>
    </location>
</feature>
<dbReference type="GO" id="GO:0007166">
    <property type="term" value="P:cell surface receptor signaling pathway"/>
    <property type="evidence" value="ECO:0007669"/>
    <property type="project" value="TreeGrafter"/>
</dbReference>
<dbReference type="PANTHER" id="PTHR23268:SF102">
    <property type="entry name" value="IMMUNOGLOBULIN V-SET DOMAIN-CONTAINING PROTEIN"/>
    <property type="match status" value="1"/>
</dbReference>
<reference evidence="5" key="2">
    <citation type="submission" date="2025-08" db="UniProtKB">
        <authorList>
            <consortium name="Ensembl"/>
        </authorList>
    </citation>
    <scope>IDENTIFICATION</scope>
</reference>
<accession>A0A669F4A8</accession>
<dbReference type="SUPFAM" id="SSF48726">
    <property type="entry name" value="Immunoglobulin"/>
    <property type="match status" value="1"/>
</dbReference>
<dbReference type="Ensembl" id="ENSONIT00000091440.1">
    <property type="protein sequence ID" value="ENSONIP00000080375.1"/>
    <property type="gene ID" value="ENSONIG00000034742.1"/>
</dbReference>
<evidence type="ECO:0000313" key="5">
    <source>
        <dbReference type="Ensembl" id="ENSONIP00000080375.1"/>
    </source>
</evidence>
<dbReference type="GO" id="GO:0002376">
    <property type="term" value="P:immune system process"/>
    <property type="evidence" value="ECO:0007669"/>
    <property type="project" value="UniProtKB-KW"/>
</dbReference>
<feature type="domain" description="Ig-like" evidence="4">
    <location>
        <begin position="43"/>
        <end position="133"/>
    </location>
</feature>
<dbReference type="SMART" id="SM00409">
    <property type="entry name" value="IG"/>
    <property type="match status" value="1"/>
</dbReference>
<evidence type="ECO:0000256" key="3">
    <source>
        <dbReference type="SAM" id="SignalP"/>
    </source>
</evidence>
<dbReference type="InParanoid" id="A0A669F4A8"/>
<name>A0A669F4A8_ORENI</name>
<keyword evidence="1 3" id="KW-0732">Signal</keyword>
<dbReference type="PANTHER" id="PTHR23268">
    <property type="entry name" value="T-CELL RECEPTOR BETA CHAIN"/>
    <property type="match status" value="1"/>
</dbReference>
<dbReference type="InterPro" id="IPR007110">
    <property type="entry name" value="Ig-like_dom"/>
</dbReference>
<dbReference type="InterPro" id="IPR003599">
    <property type="entry name" value="Ig_sub"/>
</dbReference>
<proteinExistence type="predicted"/>
<dbReference type="InterPro" id="IPR050413">
    <property type="entry name" value="TCR_beta_variable"/>
</dbReference>
<sequence length="149" mass="16548">ISPIIILKRILTCCGLLLIDVSSAGSSLSDQVNQDPANIYTRGEDAKIYCSQSIPNYNRILWYKQLETQLQFLGYMYLNDDNPEPGVNVMINGSARTGEKCTLTIKDIKPSSSGVYFCAASFHSAANHSTSIQKPNNTSFSCFHYYCDL</sequence>
<evidence type="ECO:0000256" key="2">
    <source>
        <dbReference type="ARBA" id="ARBA00022859"/>
    </source>
</evidence>
<evidence type="ECO:0000259" key="4">
    <source>
        <dbReference type="PROSITE" id="PS50835"/>
    </source>
</evidence>
<reference evidence="6" key="1">
    <citation type="submission" date="2012-01" db="EMBL/GenBank/DDBJ databases">
        <title>The Genome Sequence of Oreochromis niloticus (Nile Tilapia).</title>
        <authorList>
            <consortium name="Broad Institute Genome Assembly Team"/>
            <consortium name="Broad Institute Sequencing Platform"/>
            <person name="Di Palma F."/>
            <person name="Johnson J."/>
            <person name="Lander E.S."/>
            <person name="Lindblad-Toh K."/>
        </authorList>
    </citation>
    <scope>NUCLEOTIDE SEQUENCE [LARGE SCALE GENOMIC DNA]</scope>
</reference>
<dbReference type="GeneTree" id="ENSGT00990000204043"/>
<dbReference type="InterPro" id="IPR013783">
    <property type="entry name" value="Ig-like_fold"/>
</dbReference>
<dbReference type="Gene3D" id="2.60.40.10">
    <property type="entry name" value="Immunoglobulins"/>
    <property type="match status" value="1"/>
</dbReference>
<dbReference type="InterPro" id="IPR036179">
    <property type="entry name" value="Ig-like_dom_sf"/>
</dbReference>
<protein>
    <recommendedName>
        <fullName evidence="4">Ig-like domain-containing protein</fullName>
    </recommendedName>
</protein>
<dbReference type="AlphaFoldDB" id="A0A669F4A8"/>
<organism evidence="5 6">
    <name type="scientific">Oreochromis niloticus</name>
    <name type="common">Nile tilapia</name>
    <name type="synonym">Tilapia nilotica</name>
    <dbReference type="NCBI Taxonomy" id="8128"/>
    <lineage>
        <taxon>Eukaryota</taxon>
        <taxon>Metazoa</taxon>
        <taxon>Chordata</taxon>
        <taxon>Craniata</taxon>
        <taxon>Vertebrata</taxon>
        <taxon>Euteleostomi</taxon>
        <taxon>Actinopterygii</taxon>
        <taxon>Neopterygii</taxon>
        <taxon>Teleostei</taxon>
        <taxon>Neoteleostei</taxon>
        <taxon>Acanthomorphata</taxon>
        <taxon>Ovalentaria</taxon>
        <taxon>Cichlomorphae</taxon>
        <taxon>Cichliformes</taxon>
        <taxon>Cichlidae</taxon>
        <taxon>African cichlids</taxon>
        <taxon>Pseudocrenilabrinae</taxon>
        <taxon>Oreochromini</taxon>
        <taxon>Oreochromis</taxon>
    </lineage>
</organism>
<dbReference type="OMA" id="ASKGENC"/>
<dbReference type="Proteomes" id="UP000005207">
    <property type="component" value="Linkage group LG19"/>
</dbReference>
<reference evidence="5" key="3">
    <citation type="submission" date="2025-09" db="UniProtKB">
        <authorList>
            <consortium name="Ensembl"/>
        </authorList>
    </citation>
    <scope>IDENTIFICATION</scope>
</reference>
<keyword evidence="2" id="KW-0391">Immunity</keyword>
<keyword evidence="6" id="KW-1185">Reference proteome</keyword>
<dbReference type="InterPro" id="IPR013106">
    <property type="entry name" value="Ig_V-set"/>
</dbReference>